<feature type="binding site" evidence="6">
    <location>
        <position position="333"/>
    </location>
    <ligand>
        <name>GTP</name>
        <dbReference type="ChEBI" id="CHEBI:37565"/>
    </ligand>
</feature>
<dbReference type="SMART" id="SM00275">
    <property type="entry name" value="G_alpha"/>
    <property type="match status" value="1"/>
</dbReference>
<dbReference type="GO" id="GO:0005525">
    <property type="term" value="F:GTP binding"/>
    <property type="evidence" value="ECO:0007669"/>
    <property type="project" value="UniProtKB-KW"/>
</dbReference>
<comment type="caution">
    <text evidence="8">The sequence shown here is derived from an EMBL/GenBank/DDBJ whole genome shotgun (WGS) entry which is preliminary data.</text>
</comment>
<accession>A0A4T0MFA1</accession>
<keyword evidence="2 6" id="KW-0547">Nucleotide-binding</keyword>
<gene>
    <name evidence="9" type="ORF">E3Q01_01498</name>
    <name evidence="10" type="ORF">E3Q02_01574</name>
    <name evidence="8" type="ORF">E3Q22_00546</name>
</gene>
<evidence type="ECO:0000313" key="8">
    <source>
        <dbReference type="EMBL" id="TIB81869.1"/>
    </source>
</evidence>
<dbReference type="InterPro" id="IPR011025">
    <property type="entry name" value="GproteinA_insert"/>
</dbReference>
<proteinExistence type="predicted"/>
<dbReference type="AlphaFoldDB" id="A0A4T0MFA1"/>
<evidence type="ECO:0000256" key="5">
    <source>
        <dbReference type="ARBA" id="ARBA00023224"/>
    </source>
</evidence>
<dbReference type="InterPro" id="IPR027417">
    <property type="entry name" value="P-loop_NTPase"/>
</dbReference>
<dbReference type="GO" id="GO:0046872">
    <property type="term" value="F:metal ion binding"/>
    <property type="evidence" value="ECO:0007669"/>
    <property type="project" value="UniProtKB-KW"/>
</dbReference>
<keyword evidence="3 7" id="KW-0460">Magnesium</keyword>
<dbReference type="SUPFAM" id="SSF52540">
    <property type="entry name" value="P-loop containing nucleoside triphosphate hydrolases"/>
    <property type="match status" value="1"/>
</dbReference>
<dbReference type="FunFam" id="3.40.50.300:FF:000563">
    <property type="entry name" value="Guanine nucleotide-binding protein alpha subunit"/>
    <property type="match status" value="1"/>
</dbReference>
<dbReference type="PANTHER" id="PTHR10218:SF242">
    <property type="entry name" value="GUANINE NUCLEOTIDE-BINDING PROTEIN ALPHA-1 SUBUNIT"/>
    <property type="match status" value="1"/>
</dbReference>
<evidence type="ECO:0000256" key="1">
    <source>
        <dbReference type="ARBA" id="ARBA00022723"/>
    </source>
</evidence>
<evidence type="ECO:0000256" key="7">
    <source>
        <dbReference type="PIRSR" id="PIRSR601019-2"/>
    </source>
</evidence>
<dbReference type="Proteomes" id="UP000309601">
    <property type="component" value="Unassembled WGS sequence"/>
</dbReference>
<dbReference type="SUPFAM" id="SSF47895">
    <property type="entry name" value="Transducin (alpha subunit), insertion domain"/>
    <property type="match status" value="1"/>
</dbReference>
<keyword evidence="4 6" id="KW-0342">GTP-binding</keyword>
<evidence type="ECO:0000256" key="2">
    <source>
        <dbReference type="ARBA" id="ARBA00022741"/>
    </source>
</evidence>
<dbReference type="GO" id="GO:0031683">
    <property type="term" value="F:G-protein beta/gamma-subunit complex binding"/>
    <property type="evidence" value="ECO:0007669"/>
    <property type="project" value="InterPro"/>
</dbReference>
<dbReference type="GO" id="GO:0003924">
    <property type="term" value="F:GTPase activity"/>
    <property type="evidence" value="ECO:0007669"/>
    <property type="project" value="InterPro"/>
</dbReference>
<dbReference type="GO" id="GO:0000750">
    <property type="term" value="P:pheromone-dependent signal transduction involved in conjugation with cellular fusion"/>
    <property type="evidence" value="ECO:0007669"/>
    <property type="project" value="TreeGrafter"/>
</dbReference>
<evidence type="ECO:0000256" key="6">
    <source>
        <dbReference type="PIRSR" id="PIRSR601019-1"/>
    </source>
</evidence>
<sequence length="360" mass="41910">MGCCLSTSSNSSHTITEKTKEIDTMLKRDFLKDRKTYKILLLGAGESGKSTIIKQMKVIYHSKKPFTLSEVMMYRQQIYSNIINGLWIAIDCAYEQSLSLLPQNEEFIDEFLETIPKLFDYTTPPPVPISGLKDLWSDSSIQRVFKDAHGFAIPENLSYWFDNLDRVMFRDYIPNVDDILTCRAKSIGISENNFHIGGYDYRIFDVGGQRSERKKWIHCFEGVTTIIFVIALSSYDQALEEDLESNQMQESLLLFDSICNSRWFIRTSLIVFLNKNDIFKEQIKNKPLREVEYFNDYQGRNEDVDASRQYLKQRVLSLNKNRDKEIYVHTTNAKDTKNLSRILVSVTDIILKENLNLLMI</sequence>
<keyword evidence="5" id="KW-0807">Transducer</keyword>
<name>A0A4T0MFA1_9BASI</name>
<organism evidence="8 12">
    <name type="scientific">Wallemia mellicola</name>
    <dbReference type="NCBI Taxonomy" id="1708541"/>
    <lineage>
        <taxon>Eukaryota</taxon>
        <taxon>Fungi</taxon>
        <taxon>Dikarya</taxon>
        <taxon>Basidiomycota</taxon>
        <taxon>Wallemiomycotina</taxon>
        <taxon>Wallemiomycetes</taxon>
        <taxon>Wallemiales</taxon>
        <taxon>Wallemiaceae</taxon>
        <taxon>Wallemia</taxon>
    </lineage>
</organism>
<feature type="binding site" evidence="7">
    <location>
        <position position="50"/>
    </location>
    <ligand>
        <name>Mg(2+)</name>
        <dbReference type="ChEBI" id="CHEBI:18420"/>
    </ligand>
</feature>
<evidence type="ECO:0000313" key="9">
    <source>
        <dbReference type="EMBL" id="TIC66900.1"/>
    </source>
</evidence>
<dbReference type="Proteomes" id="UP000310685">
    <property type="component" value="Unassembled WGS sequence"/>
</dbReference>
<evidence type="ECO:0000256" key="4">
    <source>
        <dbReference type="ARBA" id="ARBA00023134"/>
    </source>
</evidence>
<dbReference type="EMBL" id="SPRW01000013">
    <property type="protein sequence ID" value="TIC67216.1"/>
    <property type="molecule type" value="Genomic_DNA"/>
</dbReference>
<dbReference type="PRINTS" id="PR00318">
    <property type="entry name" value="GPROTEINA"/>
</dbReference>
<feature type="binding site" evidence="6">
    <location>
        <begin position="274"/>
        <end position="277"/>
    </location>
    <ligand>
        <name>GTP</name>
        <dbReference type="ChEBI" id="CHEBI:37565"/>
    </ligand>
</feature>
<evidence type="ECO:0000313" key="11">
    <source>
        <dbReference type="Proteomes" id="UP000309601"/>
    </source>
</evidence>
<feature type="binding site" evidence="6">
    <location>
        <begin position="205"/>
        <end position="209"/>
    </location>
    <ligand>
        <name>GTP</name>
        <dbReference type="ChEBI" id="CHEBI:37565"/>
    </ligand>
</feature>
<dbReference type="InterPro" id="IPR001019">
    <property type="entry name" value="Gprotein_alpha_su"/>
</dbReference>
<evidence type="ECO:0000313" key="13">
    <source>
        <dbReference type="Proteomes" id="UP000310708"/>
    </source>
</evidence>
<dbReference type="Gene3D" id="3.40.50.300">
    <property type="entry name" value="P-loop containing nucleotide triphosphate hydrolases"/>
    <property type="match status" value="1"/>
</dbReference>
<dbReference type="GO" id="GO:0005834">
    <property type="term" value="C:heterotrimeric G-protein complex"/>
    <property type="evidence" value="ECO:0007669"/>
    <property type="project" value="TreeGrafter"/>
</dbReference>
<dbReference type="Proteomes" id="UP000310708">
    <property type="component" value="Unassembled WGS sequence"/>
</dbReference>
<dbReference type="Gene3D" id="1.10.400.10">
    <property type="entry name" value="GI Alpha 1, domain 2-like"/>
    <property type="match status" value="1"/>
</dbReference>
<dbReference type="EMBL" id="SPRX01000014">
    <property type="protein sequence ID" value="TIC66900.1"/>
    <property type="molecule type" value="Genomic_DNA"/>
</dbReference>
<dbReference type="Pfam" id="PF00503">
    <property type="entry name" value="G-alpha"/>
    <property type="match status" value="1"/>
</dbReference>
<feature type="binding site" evidence="7">
    <location>
        <position position="186"/>
    </location>
    <ligand>
        <name>Mg(2+)</name>
        <dbReference type="ChEBI" id="CHEBI:18420"/>
    </ligand>
</feature>
<keyword evidence="1 7" id="KW-0479">Metal-binding</keyword>
<dbReference type="PANTHER" id="PTHR10218">
    <property type="entry name" value="GTP-BINDING PROTEIN ALPHA SUBUNIT"/>
    <property type="match status" value="1"/>
</dbReference>
<evidence type="ECO:0000256" key="3">
    <source>
        <dbReference type="ARBA" id="ARBA00022842"/>
    </source>
</evidence>
<dbReference type="GO" id="GO:0007186">
    <property type="term" value="P:G protein-coupled receptor signaling pathway"/>
    <property type="evidence" value="ECO:0007669"/>
    <property type="project" value="InterPro"/>
</dbReference>
<dbReference type="PROSITE" id="PS51882">
    <property type="entry name" value="G_ALPHA"/>
    <property type="match status" value="1"/>
</dbReference>
<protein>
    <submittedName>
        <fullName evidence="8 10">Heterotrimeric G-protein GTPase</fullName>
    </submittedName>
</protein>
<dbReference type="CDD" id="cd00066">
    <property type="entry name" value="G-alpha"/>
    <property type="match status" value="1"/>
</dbReference>
<feature type="binding site" evidence="6">
    <location>
        <begin position="46"/>
        <end position="51"/>
    </location>
    <ligand>
        <name>GTP</name>
        <dbReference type="ChEBI" id="CHEBI:37565"/>
    </ligand>
</feature>
<evidence type="ECO:0000313" key="12">
    <source>
        <dbReference type="Proteomes" id="UP000310685"/>
    </source>
</evidence>
<dbReference type="GO" id="GO:0005737">
    <property type="term" value="C:cytoplasm"/>
    <property type="evidence" value="ECO:0007669"/>
    <property type="project" value="TreeGrafter"/>
</dbReference>
<evidence type="ECO:0000313" key="10">
    <source>
        <dbReference type="EMBL" id="TIC67216.1"/>
    </source>
</evidence>
<reference evidence="11 12" key="1">
    <citation type="submission" date="2019-03" db="EMBL/GenBank/DDBJ databases">
        <title>Sequencing 25 genomes of Wallemia mellicola.</title>
        <authorList>
            <person name="Gostincar C."/>
        </authorList>
    </citation>
    <scope>NUCLEOTIDE SEQUENCE [LARGE SCALE GENOMIC DNA]</scope>
    <source>
        <strain evidence="10 11">EXF-1274</strain>
        <strain evidence="8 12">EXF-6152</strain>
        <strain evidence="9 13">EXF-757</strain>
    </source>
</reference>
<dbReference type="GO" id="GO:0001664">
    <property type="term" value="F:G protein-coupled receptor binding"/>
    <property type="evidence" value="ECO:0007669"/>
    <property type="project" value="TreeGrafter"/>
</dbReference>
<dbReference type="EMBL" id="SPRC01000004">
    <property type="protein sequence ID" value="TIB81869.1"/>
    <property type="molecule type" value="Genomic_DNA"/>
</dbReference>
<dbReference type="OMA" id="INYGHPD"/>